<proteinExistence type="predicted"/>
<organism evidence="2 3">
    <name type="scientific">Cladophialophora chaetospira</name>
    <dbReference type="NCBI Taxonomy" id="386627"/>
    <lineage>
        <taxon>Eukaryota</taxon>
        <taxon>Fungi</taxon>
        <taxon>Dikarya</taxon>
        <taxon>Ascomycota</taxon>
        <taxon>Pezizomycotina</taxon>
        <taxon>Eurotiomycetes</taxon>
        <taxon>Chaetothyriomycetidae</taxon>
        <taxon>Chaetothyriales</taxon>
        <taxon>Herpotrichiellaceae</taxon>
        <taxon>Cladophialophora</taxon>
    </lineage>
</organism>
<dbReference type="Proteomes" id="UP001172673">
    <property type="component" value="Unassembled WGS sequence"/>
</dbReference>
<evidence type="ECO:0000313" key="3">
    <source>
        <dbReference type="Proteomes" id="UP001172673"/>
    </source>
</evidence>
<accession>A0AA38WYK8</accession>
<protein>
    <submittedName>
        <fullName evidence="2">Uncharacterized protein</fullName>
    </submittedName>
</protein>
<feature type="compositionally biased region" description="Low complexity" evidence="1">
    <location>
        <begin position="109"/>
        <end position="120"/>
    </location>
</feature>
<name>A0AA38WYK8_9EURO</name>
<feature type="region of interest" description="Disordered" evidence="1">
    <location>
        <begin position="48"/>
        <end position="292"/>
    </location>
</feature>
<keyword evidence="3" id="KW-1185">Reference proteome</keyword>
<comment type="caution">
    <text evidence="2">The sequence shown here is derived from an EMBL/GenBank/DDBJ whole genome shotgun (WGS) entry which is preliminary data.</text>
</comment>
<feature type="region of interest" description="Disordered" evidence="1">
    <location>
        <begin position="1"/>
        <end position="24"/>
    </location>
</feature>
<sequence length="292" mass="31966">MPALTQQNFAKLPQDGGVKRRKASELGQCEEAGNATVKLNSKLAVASRSAISVPAATSLSDGRKRSIAAMTDASMETDAEHSNNGFPPSPSTASDPQTTNKSMPIPDHSQPASPDPQASPGRQSRPSGILNRISFGRTKGIKELALEDLEKRRQAQKTETKARKDAASQERKTRQDQEKRDREESRKASKERAKQSKEDKAKRKADERKVKDFYGIRGYDPNAGMLPSGREHGIERNQVTEKTRESPSTEARSWGIEFGKPKHHEGKGHFSGHHENCGEQYGRRAAANGGSG</sequence>
<feature type="compositionally biased region" description="Basic and acidic residues" evidence="1">
    <location>
        <begin position="140"/>
        <end position="214"/>
    </location>
</feature>
<feature type="compositionally biased region" description="Basic and acidic residues" evidence="1">
    <location>
        <begin position="229"/>
        <end position="247"/>
    </location>
</feature>
<dbReference type="AlphaFoldDB" id="A0AA38WYK8"/>
<evidence type="ECO:0000313" key="2">
    <source>
        <dbReference type="EMBL" id="KAJ9603525.1"/>
    </source>
</evidence>
<dbReference type="EMBL" id="JAPDRK010000021">
    <property type="protein sequence ID" value="KAJ9603525.1"/>
    <property type="molecule type" value="Genomic_DNA"/>
</dbReference>
<reference evidence="2" key="1">
    <citation type="submission" date="2022-10" db="EMBL/GenBank/DDBJ databases">
        <title>Culturing micro-colonial fungi from biological soil crusts in the Mojave desert and describing Neophaeococcomyces mojavensis, and introducing the new genera and species Taxawa tesnikishii.</title>
        <authorList>
            <person name="Kurbessoian T."/>
            <person name="Stajich J.E."/>
        </authorList>
    </citation>
    <scope>NUCLEOTIDE SEQUENCE</scope>
    <source>
        <strain evidence="2">TK_41</strain>
    </source>
</reference>
<gene>
    <name evidence="2" type="ORF">H2200_011711</name>
</gene>
<evidence type="ECO:0000256" key="1">
    <source>
        <dbReference type="SAM" id="MobiDB-lite"/>
    </source>
</evidence>
<feature type="compositionally biased region" description="Polar residues" evidence="1">
    <location>
        <begin position="82"/>
        <end position="102"/>
    </location>
</feature>